<feature type="region of interest" description="Disordered" evidence="7">
    <location>
        <begin position="1159"/>
        <end position="1308"/>
    </location>
</feature>
<dbReference type="GO" id="GO:0006281">
    <property type="term" value="P:DNA repair"/>
    <property type="evidence" value="ECO:0007669"/>
    <property type="project" value="TreeGrafter"/>
</dbReference>
<feature type="compositionally biased region" description="Basic residues" evidence="7">
    <location>
        <begin position="1180"/>
        <end position="1202"/>
    </location>
</feature>
<dbReference type="EMBL" id="JAKWFO010000005">
    <property type="protein sequence ID" value="KAI9636387.1"/>
    <property type="molecule type" value="Genomic_DNA"/>
</dbReference>
<evidence type="ECO:0000256" key="6">
    <source>
        <dbReference type="SAM" id="Coils"/>
    </source>
</evidence>
<reference evidence="8" key="1">
    <citation type="journal article" date="2022" name="G3 (Bethesda)">
        <title>High quality genome of the basidiomycete yeast Dioszegia hungarica PDD-24b-2 isolated from cloud water.</title>
        <authorList>
            <person name="Jarrige D."/>
            <person name="Haridas S."/>
            <person name="Bleykasten-Grosshans C."/>
            <person name="Joly M."/>
            <person name="Nadalig T."/>
            <person name="Sancelme M."/>
            <person name="Vuilleumier S."/>
            <person name="Grigoriev I.V."/>
            <person name="Amato P."/>
            <person name="Bringel F."/>
        </authorList>
    </citation>
    <scope>NUCLEOTIDE SEQUENCE</scope>
    <source>
        <strain evidence="8">PDD-24b-2</strain>
    </source>
</reference>
<dbReference type="Proteomes" id="UP001164286">
    <property type="component" value="Unassembled WGS sequence"/>
</dbReference>
<evidence type="ECO:0000256" key="2">
    <source>
        <dbReference type="ARBA" id="ARBA00022618"/>
    </source>
</evidence>
<protein>
    <submittedName>
        <fullName evidence="8">Armadillo-type protein</fullName>
    </submittedName>
</protein>
<sequence>MPAAAAPMRRLDFPEKLIQSGKGQTAQALLKRMKTLHLKLKELEQDLTEVKSLDPVRAPLINKVIMHHPDRGVKAYAACCLADLLRLYAPNAPFTAEELRDIFQFMAAQITLNLKAPPAPTRTASSKGRSTTDSQTAPAASQRITDVPYYAEYYHLLENLATIKSVVLCLDVPDWEGIMTSFFEGFVEIVRNDMSKSLIRHMRDIMIELLEESSAVPQGVMDCIITQFESRKEGDNTPAFQLIQDVCNKSHNRLLRSIYAHFSEIQHAHGRSGEATAADFDILADSHKLMITMYRYSPDLLINVIPLLEENLKVEGEVQLRQLSTKTLGTMFGMRPSVSGGVGDLAKTATGAWRSWVGRKVDKALPVRLAWVEAAGLILANQPDLRGQMEVELTDRIQDADEKVRASICRSIGRLDYETALHHLKLQTLQAVGGRMSDKKASVRSEAATTLANLWRQAFSAIEQDDSLAISQFAWIPSALLTSLMHRDVTPDTRSQTTSTFKSLILPLPTVDAIDEQVWVDRLLLVCIHLDDGGMKALERLSGLKGFRQGNLPYKAYVQTCEENNGGIIDGDEKAVKTKLDFIINAIAQQTFGDVNRAKKDLHSFAATNDPRLYKLYKACVDVQSDLKTLIKAKNELLRKIEQSHADILDTFTTLIDIASWNLINHSSIPPLIKRLQRPEGSSADQTERLTTIAYRLLGLLAKECPPMYKSHVTELVIVMGDKKNERLAEVALKGLAAVCRADPEAVPEDGRALEKAMQKAVEGTPMQAKYAARFIAFSKKTQAPGELLDDIIQLFPDYDEDKLFTYLRVLVELALSAPAAFEERSDDLMDFVLKEVMFKASPSNDDDSQDEWVQEEDLEILDRAKLLGLRICTHRALGLARHPDAIKAAKPTFDLLASVFTNEGQVNEQTGEGGKARHHLKLRAALCSLKLAHAKGYDKAMEWDFFESVAATLQETVFHVRNHFLQKLAEVLPLQRLSPRWGVLPVLVAKDPAHENVQLAASIMRTVVRTAASCTTEERIDRVEMPLARLLLILSHHPDLEEERTPIKEIAKFVEFFADCVATRDNISLLFSIAAKLKTVKDPMQDDSSNLYRMSEVAQIVLQNRATTHNWPLSSYPGPIRLPRVGFHNFHSNAEAEANYRTTFLSADAQDWLKVSGRRSGNVAGPSRRAVARDSKSTSPKKRSTKRTKKAPSSKKKKRSRKGEDSDDEEVDEESEEDDEEGTTGAESEAASAVEEDEDAGATAVEGRGGKRGAKTKAKRAATKKKAPATKRPKKKRKSGSDDEEEMDVDVDEEGKAGDSDLTDLDA</sequence>
<evidence type="ECO:0000313" key="9">
    <source>
        <dbReference type="Proteomes" id="UP001164286"/>
    </source>
</evidence>
<evidence type="ECO:0000256" key="4">
    <source>
        <dbReference type="ARBA" id="ARBA00023242"/>
    </source>
</evidence>
<dbReference type="PANTHER" id="PTHR12663">
    <property type="entry name" value="ANDROGEN INDUCED INHIBITOR OF PROLIFERATION AS3 / PDS5-RELATED"/>
    <property type="match status" value="1"/>
</dbReference>
<dbReference type="GO" id="GO:0005634">
    <property type="term" value="C:nucleus"/>
    <property type="evidence" value="ECO:0007669"/>
    <property type="project" value="UniProtKB-SubCell"/>
</dbReference>
<feature type="compositionally biased region" description="Acidic residues" evidence="7">
    <location>
        <begin position="1206"/>
        <end position="1223"/>
    </location>
</feature>
<dbReference type="Pfam" id="PF20168">
    <property type="entry name" value="PDS5"/>
    <property type="match status" value="1"/>
</dbReference>
<keyword evidence="6" id="KW-0175">Coiled coil</keyword>
<keyword evidence="4" id="KW-0539">Nucleus</keyword>
<dbReference type="GeneID" id="77732439"/>
<feature type="compositionally biased region" description="Low complexity" evidence="7">
    <location>
        <begin position="1224"/>
        <end position="1234"/>
    </location>
</feature>
<dbReference type="GO" id="GO:0000785">
    <property type="term" value="C:chromatin"/>
    <property type="evidence" value="ECO:0007669"/>
    <property type="project" value="TreeGrafter"/>
</dbReference>
<accession>A0AA38LT30</accession>
<evidence type="ECO:0000256" key="1">
    <source>
        <dbReference type="ARBA" id="ARBA00004123"/>
    </source>
</evidence>
<dbReference type="SUPFAM" id="SSF48371">
    <property type="entry name" value="ARM repeat"/>
    <property type="match status" value="1"/>
</dbReference>
<proteinExistence type="predicted"/>
<dbReference type="InterPro" id="IPR016024">
    <property type="entry name" value="ARM-type_fold"/>
</dbReference>
<feature type="compositionally biased region" description="Basic residues" evidence="7">
    <location>
        <begin position="1251"/>
        <end position="1279"/>
    </location>
</feature>
<gene>
    <name evidence="8" type="ORF">MKK02DRAFT_45095</name>
</gene>
<dbReference type="RefSeq" id="XP_052946164.1">
    <property type="nucleotide sequence ID" value="XM_053093234.1"/>
</dbReference>
<keyword evidence="3" id="KW-0498">Mitosis</keyword>
<keyword evidence="2" id="KW-0132">Cell division</keyword>
<dbReference type="InterPro" id="IPR039776">
    <property type="entry name" value="Pds5"/>
</dbReference>
<keyword evidence="5" id="KW-0131">Cell cycle</keyword>
<dbReference type="GO" id="GO:0051301">
    <property type="term" value="P:cell division"/>
    <property type="evidence" value="ECO:0007669"/>
    <property type="project" value="UniProtKB-KW"/>
</dbReference>
<dbReference type="InterPro" id="IPR011989">
    <property type="entry name" value="ARM-like"/>
</dbReference>
<evidence type="ECO:0000256" key="5">
    <source>
        <dbReference type="ARBA" id="ARBA00023306"/>
    </source>
</evidence>
<evidence type="ECO:0000313" key="8">
    <source>
        <dbReference type="EMBL" id="KAI9636387.1"/>
    </source>
</evidence>
<dbReference type="CDD" id="cd19953">
    <property type="entry name" value="PDS5"/>
    <property type="match status" value="1"/>
</dbReference>
<comment type="caution">
    <text evidence="8">The sequence shown here is derived from an EMBL/GenBank/DDBJ whole genome shotgun (WGS) entry which is preliminary data.</text>
</comment>
<dbReference type="PANTHER" id="PTHR12663:SF0">
    <property type="entry name" value="PRECOCIOUS DISSOCIATION OF SISTERS 5, ISOFORM A"/>
    <property type="match status" value="1"/>
</dbReference>
<evidence type="ECO:0000256" key="3">
    <source>
        <dbReference type="ARBA" id="ARBA00022776"/>
    </source>
</evidence>
<feature type="compositionally biased region" description="Acidic residues" evidence="7">
    <location>
        <begin position="1283"/>
        <end position="1294"/>
    </location>
</feature>
<name>A0AA38LT30_9TREE</name>
<feature type="coiled-coil region" evidence="6">
    <location>
        <begin position="26"/>
        <end position="53"/>
    </location>
</feature>
<comment type="subcellular location">
    <subcellularLocation>
        <location evidence="1">Nucleus</location>
    </subcellularLocation>
</comment>
<dbReference type="Gene3D" id="1.25.10.10">
    <property type="entry name" value="Leucine-rich Repeat Variant"/>
    <property type="match status" value="1"/>
</dbReference>
<dbReference type="GO" id="GO:0007064">
    <property type="term" value="P:mitotic sister chromatid cohesion"/>
    <property type="evidence" value="ECO:0007669"/>
    <property type="project" value="InterPro"/>
</dbReference>
<evidence type="ECO:0000256" key="7">
    <source>
        <dbReference type="SAM" id="MobiDB-lite"/>
    </source>
</evidence>
<feature type="region of interest" description="Disordered" evidence="7">
    <location>
        <begin position="117"/>
        <end position="140"/>
    </location>
</feature>
<feature type="compositionally biased region" description="Polar residues" evidence="7">
    <location>
        <begin position="122"/>
        <end position="140"/>
    </location>
</feature>
<organism evidence="8 9">
    <name type="scientific">Dioszegia hungarica</name>
    <dbReference type="NCBI Taxonomy" id="4972"/>
    <lineage>
        <taxon>Eukaryota</taxon>
        <taxon>Fungi</taxon>
        <taxon>Dikarya</taxon>
        <taxon>Basidiomycota</taxon>
        <taxon>Agaricomycotina</taxon>
        <taxon>Tremellomycetes</taxon>
        <taxon>Tremellales</taxon>
        <taxon>Bulleribasidiaceae</taxon>
        <taxon>Dioszegia</taxon>
    </lineage>
</organism>
<keyword evidence="9" id="KW-1185">Reference proteome</keyword>